<keyword evidence="2" id="KW-0812">Transmembrane</keyword>
<gene>
    <name evidence="3" type="ORF">EZS28_010721</name>
</gene>
<comment type="caution">
    <text evidence="3">The sequence shown here is derived from an EMBL/GenBank/DDBJ whole genome shotgun (WGS) entry which is preliminary data.</text>
</comment>
<evidence type="ECO:0000313" key="3">
    <source>
        <dbReference type="EMBL" id="KAA6393750.1"/>
    </source>
</evidence>
<dbReference type="EMBL" id="SNRW01002152">
    <property type="protein sequence ID" value="KAA6393750.1"/>
    <property type="molecule type" value="Genomic_DNA"/>
</dbReference>
<name>A0A5J4WFK0_9EUKA</name>
<evidence type="ECO:0000313" key="4">
    <source>
        <dbReference type="Proteomes" id="UP000324800"/>
    </source>
</evidence>
<feature type="region of interest" description="Disordered" evidence="1">
    <location>
        <begin position="134"/>
        <end position="158"/>
    </location>
</feature>
<reference evidence="3 4" key="1">
    <citation type="submission" date="2019-03" db="EMBL/GenBank/DDBJ databases">
        <title>Single cell metagenomics reveals metabolic interactions within the superorganism composed of flagellate Streblomastix strix and complex community of Bacteroidetes bacteria on its surface.</title>
        <authorList>
            <person name="Treitli S.C."/>
            <person name="Kolisko M."/>
            <person name="Husnik F."/>
            <person name="Keeling P."/>
            <person name="Hampl V."/>
        </authorList>
    </citation>
    <scope>NUCLEOTIDE SEQUENCE [LARGE SCALE GENOMIC DNA]</scope>
    <source>
        <strain evidence="3">ST1C</strain>
    </source>
</reference>
<feature type="transmembrane region" description="Helical" evidence="2">
    <location>
        <begin position="23"/>
        <end position="43"/>
    </location>
</feature>
<accession>A0A5J4WFK0</accession>
<dbReference type="AlphaFoldDB" id="A0A5J4WFK0"/>
<protein>
    <submittedName>
        <fullName evidence="3">Uncharacterized protein</fullName>
    </submittedName>
</protein>
<keyword evidence="2" id="KW-0472">Membrane</keyword>
<evidence type="ECO:0000256" key="1">
    <source>
        <dbReference type="SAM" id="MobiDB-lite"/>
    </source>
</evidence>
<keyword evidence="2" id="KW-1133">Transmembrane helix</keyword>
<proteinExistence type="predicted"/>
<sequence length="158" mass="18506">MYYSSSNRNKTGKYGPTSKLRKIVMNGTGIRLIYLQIIISFIVSKSYPPYILYREIPSEFQKVGYTDTQVVQNTDYDPAVPAYYKLFLTALGLKMEAFLFDKCRIVSDEEIQSMKQRREAELIRRKFKRKRNATEIDDGTTDSKQNNEITNDKLQLQY</sequence>
<dbReference type="Proteomes" id="UP000324800">
    <property type="component" value="Unassembled WGS sequence"/>
</dbReference>
<feature type="compositionally biased region" description="Polar residues" evidence="1">
    <location>
        <begin position="142"/>
        <end position="158"/>
    </location>
</feature>
<organism evidence="3 4">
    <name type="scientific">Streblomastix strix</name>
    <dbReference type="NCBI Taxonomy" id="222440"/>
    <lineage>
        <taxon>Eukaryota</taxon>
        <taxon>Metamonada</taxon>
        <taxon>Preaxostyla</taxon>
        <taxon>Oxymonadida</taxon>
        <taxon>Streblomastigidae</taxon>
        <taxon>Streblomastix</taxon>
    </lineage>
</organism>
<evidence type="ECO:0000256" key="2">
    <source>
        <dbReference type="SAM" id="Phobius"/>
    </source>
</evidence>